<feature type="compositionally biased region" description="Low complexity" evidence="1">
    <location>
        <begin position="82"/>
        <end position="91"/>
    </location>
</feature>
<evidence type="ECO:0000256" key="1">
    <source>
        <dbReference type="SAM" id="MobiDB-lite"/>
    </source>
</evidence>
<gene>
    <name evidence="2" type="ORF">QCA50_010647</name>
</gene>
<dbReference type="Proteomes" id="UP001385951">
    <property type="component" value="Unassembled WGS sequence"/>
</dbReference>
<feature type="compositionally biased region" description="Basic residues" evidence="1">
    <location>
        <begin position="436"/>
        <end position="448"/>
    </location>
</feature>
<evidence type="ECO:0000313" key="3">
    <source>
        <dbReference type="Proteomes" id="UP001385951"/>
    </source>
</evidence>
<proteinExistence type="predicted"/>
<feature type="region of interest" description="Disordered" evidence="1">
    <location>
        <begin position="116"/>
        <end position="148"/>
    </location>
</feature>
<reference evidence="2 3" key="1">
    <citation type="submission" date="2022-09" db="EMBL/GenBank/DDBJ databases">
        <authorList>
            <person name="Palmer J.M."/>
        </authorList>
    </citation>
    <scope>NUCLEOTIDE SEQUENCE [LARGE SCALE GENOMIC DNA]</scope>
    <source>
        <strain evidence="2 3">DSM 7382</strain>
    </source>
</reference>
<feature type="region of interest" description="Disordered" evidence="1">
    <location>
        <begin position="585"/>
        <end position="728"/>
    </location>
</feature>
<accession>A0AAW0FY30</accession>
<feature type="compositionally biased region" description="Low complexity" evidence="1">
    <location>
        <begin position="212"/>
        <end position="235"/>
    </location>
</feature>
<feature type="compositionally biased region" description="Pro residues" evidence="1">
    <location>
        <begin position="609"/>
        <end position="623"/>
    </location>
</feature>
<feature type="compositionally biased region" description="Low complexity" evidence="1">
    <location>
        <begin position="297"/>
        <end position="343"/>
    </location>
</feature>
<feature type="compositionally biased region" description="Low complexity" evidence="1">
    <location>
        <begin position="132"/>
        <end position="141"/>
    </location>
</feature>
<feature type="compositionally biased region" description="Low complexity" evidence="1">
    <location>
        <begin position="685"/>
        <end position="707"/>
    </location>
</feature>
<feature type="region of interest" description="Disordered" evidence="1">
    <location>
        <begin position="47"/>
        <end position="104"/>
    </location>
</feature>
<sequence>MSVIRSSNSRKDNRTYSSLPYARPTQQKSLWSDVLSKINPLNFFARLNEDADSDVEIEEGLSESEHEEDEEEGAPPAPHCPPQNNYQNNNPAAESLRRRGEEIERQEMLQNIARVHAQSNASPERPGQRPPSSSTSKSSQSLEDAVGNHNTLDLIRNFVQRKNDTEDINVVEAVGLISILNKVIDDTQNIRREPFRFSKSPSVAPSPDPAQSSLTSNTSTASNLSNLSNGSSTNSARVLTRNPNGNLRWMGAGSAKTTRNRYSSPGFGTARPPRLRMVIPPPAPSPKSDAKRRRVGSAQTSFSQSANSATSNTGSSSVSASAAPAPSVNGSSATTSSSSPPRTNGTITIPATPPRGRTALTTKPTAPAIPSPLRQTWKQTESPSPPRSSASPSAGRQQTRAASILTELIGKATPSATADFFNPYQAASPVPIVPSMKKKPVKRSRPVKPKALPPPEEKEEEVVQMTEQQIIEATVPKGSKRSRPPPELQRKREVKPAANDPFEGLRRSARLKSPEPTPLPTITINGDSPPNANGKRPSNVSVEEVEDEDLPSPKKQKTIVLSQPTIILEEIEDVNMITPNVKVTKPSQIIEPEETGSSSSNNKRVSFAPSPPPIIVPPAPSIPPSGSRPGFRMKNTHPKAPSKLRYSMKPQDDDEDEDEIMEVAKPSPPPAPTSSFFMPPPSIPPFASTSSRPAAAAAPVPSSIANPFAPAPIKSSQKTNEEARRSWT</sequence>
<feature type="compositionally biased region" description="Pro residues" evidence="1">
    <location>
        <begin position="666"/>
        <end position="684"/>
    </location>
</feature>
<organism evidence="2 3">
    <name type="scientific">Cerrena zonata</name>
    <dbReference type="NCBI Taxonomy" id="2478898"/>
    <lineage>
        <taxon>Eukaryota</taxon>
        <taxon>Fungi</taxon>
        <taxon>Dikarya</taxon>
        <taxon>Basidiomycota</taxon>
        <taxon>Agaricomycotina</taxon>
        <taxon>Agaricomycetes</taxon>
        <taxon>Polyporales</taxon>
        <taxon>Cerrenaceae</taxon>
        <taxon>Cerrena</taxon>
    </lineage>
</organism>
<name>A0AAW0FY30_9APHY</name>
<feature type="compositionally biased region" description="Basic and acidic residues" evidence="1">
    <location>
        <begin position="719"/>
        <end position="728"/>
    </location>
</feature>
<feature type="region of interest" description="Disordered" evidence="1">
    <location>
        <begin position="1"/>
        <end position="28"/>
    </location>
</feature>
<feature type="compositionally biased region" description="Acidic residues" evidence="1">
    <location>
        <begin position="652"/>
        <end position="661"/>
    </location>
</feature>
<feature type="region of interest" description="Disordered" evidence="1">
    <location>
        <begin position="195"/>
        <end position="407"/>
    </location>
</feature>
<evidence type="ECO:0000313" key="2">
    <source>
        <dbReference type="EMBL" id="KAK7686423.1"/>
    </source>
</evidence>
<feature type="region of interest" description="Disordered" evidence="1">
    <location>
        <begin position="426"/>
        <end position="557"/>
    </location>
</feature>
<feature type="compositionally biased region" description="Polar residues" evidence="1">
    <location>
        <begin position="520"/>
        <end position="541"/>
    </location>
</feature>
<feature type="compositionally biased region" description="Acidic residues" evidence="1">
    <location>
        <begin position="50"/>
        <end position="73"/>
    </location>
</feature>
<comment type="caution">
    <text evidence="2">The sequence shown here is derived from an EMBL/GenBank/DDBJ whole genome shotgun (WGS) entry which is preliminary data.</text>
</comment>
<protein>
    <submittedName>
        <fullName evidence="2">Uncharacterized protein</fullName>
    </submittedName>
</protein>
<feature type="compositionally biased region" description="Polar residues" evidence="1">
    <location>
        <begin position="595"/>
        <end position="604"/>
    </location>
</feature>
<dbReference type="AlphaFoldDB" id="A0AAW0FY30"/>
<feature type="compositionally biased region" description="Basic and acidic residues" evidence="1">
    <location>
        <begin position="95"/>
        <end position="104"/>
    </location>
</feature>
<dbReference type="EMBL" id="JASBNA010000017">
    <property type="protein sequence ID" value="KAK7686423.1"/>
    <property type="molecule type" value="Genomic_DNA"/>
</dbReference>
<keyword evidence="3" id="KW-1185">Reference proteome</keyword>